<feature type="domain" description="DUF7168" evidence="2">
    <location>
        <begin position="62"/>
        <end position="160"/>
    </location>
</feature>
<evidence type="ECO:0000259" key="2">
    <source>
        <dbReference type="Pfam" id="PF23771"/>
    </source>
</evidence>
<keyword evidence="4" id="KW-1185">Reference proteome</keyword>
<proteinExistence type="predicted"/>
<dbReference type="Pfam" id="PF10979">
    <property type="entry name" value="DUF2786"/>
    <property type="match status" value="1"/>
</dbReference>
<dbReference type="RefSeq" id="WP_153485083.1">
    <property type="nucleotide sequence ID" value="NZ_VWNA01000001.1"/>
</dbReference>
<accession>A0A6A7Y5D4</accession>
<dbReference type="Proteomes" id="UP000332515">
    <property type="component" value="Unassembled WGS sequence"/>
</dbReference>
<feature type="domain" description="DUF2786" evidence="1">
    <location>
        <begin position="6"/>
        <end position="45"/>
    </location>
</feature>
<dbReference type="AlphaFoldDB" id="A0A6A7Y5D4"/>
<sequence length="241" mass="26826">MNNLAKLRTRLAALRAMTTDRGCTEAEAMAAAEKAAALMSEHGLTEEDLSAPAYEEYRVRLGSKRTPLDALWTRVADFANCICYLEHRHDGWHCVYFGLDRDVLIAEYVHDVMRRAADAGLALFRKGHVYKRRRTAKTRSHASRAYLEGFVASMRDRLWHGLWRRHSLPIPDDLNELLRQNSARLRAKVEEKGARFQALPKLGRPSGAFCGDAAVAGAKAASAVPIDAPVETSTQAPRALT</sequence>
<gene>
    <name evidence="3" type="ORF">F0357_17490</name>
</gene>
<dbReference type="EMBL" id="VWNA01000001">
    <property type="protein sequence ID" value="MQT14410.1"/>
    <property type="molecule type" value="Genomic_DNA"/>
</dbReference>
<reference evidence="3 4" key="1">
    <citation type="submission" date="2019-09" db="EMBL/GenBank/DDBJ databases">
        <title>Segnochrobactrum spirostomi gen. nov., sp. nov., isolated from the ciliate Spirostomum cf. yagiui and description of a novel family, Segnochrobactraceae fam. nov. within the order Rhizobiales of the class Alphaproteobacteria.</title>
        <authorList>
            <person name="Akter S."/>
            <person name="Shazib S.U.A."/>
            <person name="Shin M.K."/>
        </authorList>
    </citation>
    <scope>NUCLEOTIDE SEQUENCE [LARGE SCALE GENOMIC DNA]</scope>
    <source>
        <strain evidence="3 4">Sp-1</strain>
    </source>
</reference>
<organism evidence="3 4">
    <name type="scientific">Segnochrobactrum spirostomi</name>
    <dbReference type="NCBI Taxonomy" id="2608987"/>
    <lineage>
        <taxon>Bacteria</taxon>
        <taxon>Pseudomonadati</taxon>
        <taxon>Pseudomonadota</taxon>
        <taxon>Alphaproteobacteria</taxon>
        <taxon>Hyphomicrobiales</taxon>
        <taxon>Segnochrobactraceae</taxon>
        <taxon>Segnochrobactrum</taxon>
    </lineage>
</organism>
<evidence type="ECO:0000313" key="3">
    <source>
        <dbReference type="EMBL" id="MQT14410.1"/>
    </source>
</evidence>
<comment type="caution">
    <text evidence="3">The sequence shown here is derived from an EMBL/GenBank/DDBJ whole genome shotgun (WGS) entry which is preliminary data.</text>
</comment>
<evidence type="ECO:0000259" key="1">
    <source>
        <dbReference type="Pfam" id="PF10979"/>
    </source>
</evidence>
<name>A0A6A7Y5D4_9HYPH</name>
<evidence type="ECO:0000313" key="4">
    <source>
        <dbReference type="Proteomes" id="UP000332515"/>
    </source>
</evidence>
<dbReference type="InterPro" id="IPR024498">
    <property type="entry name" value="DUF2786"/>
</dbReference>
<dbReference type="InterPro" id="IPR055592">
    <property type="entry name" value="DUF7168"/>
</dbReference>
<protein>
    <submittedName>
        <fullName evidence="3">DUF2786 domain-containing protein</fullName>
    </submittedName>
</protein>
<dbReference type="Pfam" id="PF23771">
    <property type="entry name" value="DUF7168"/>
    <property type="match status" value="1"/>
</dbReference>